<reference evidence="2 3" key="1">
    <citation type="submission" date="2016-11" db="EMBL/GenBank/DDBJ databases">
        <authorList>
            <person name="Jaros S."/>
            <person name="Januszkiewicz K."/>
            <person name="Wedrychowicz H."/>
        </authorList>
    </citation>
    <scope>NUCLEOTIDE SEQUENCE [LARGE SCALE GENOMIC DNA]</scope>
    <source>
        <strain evidence="2 3">DSM 17477</strain>
    </source>
</reference>
<dbReference type="AlphaFoldDB" id="A0A1M6I9M7"/>
<name>A0A1M6I9M7_9FIRM</name>
<feature type="coiled-coil region" evidence="1">
    <location>
        <begin position="7"/>
        <end position="38"/>
    </location>
</feature>
<keyword evidence="3" id="KW-1185">Reference proteome</keyword>
<keyword evidence="1" id="KW-0175">Coiled coil</keyword>
<organism evidence="2 3">
    <name type="scientific">Dethiosulfatibacter aminovorans DSM 17477</name>
    <dbReference type="NCBI Taxonomy" id="1121476"/>
    <lineage>
        <taxon>Bacteria</taxon>
        <taxon>Bacillati</taxon>
        <taxon>Bacillota</taxon>
        <taxon>Tissierellia</taxon>
        <taxon>Dethiosulfatibacter</taxon>
    </lineage>
</organism>
<accession>A0A1M6I9M7</accession>
<evidence type="ECO:0000313" key="3">
    <source>
        <dbReference type="Proteomes" id="UP000184052"/>
    </source>
</evidence>
<dbReference type="Proteomes" id="UP000184052">
    <property type="component" value="Unassembled WGS sequence"/>
</dbReference>
<dbReference type="SUPFAM" id="SSF160527">
    <property type="entry name" value="V-type ATPase subunit E-like"/>
    <property type="match status" value="1"/>
</dbReference>
<evidence type="ECO:0000313" key="2">
    <source>
        <dbReference type="EMBL" id="SHJ31209.1"/>
    </source>
</evidence>
<dbReference type="STRING" id="1121476.SAMN02745751_02247"/>
<sequence>MVLEKHSSENKIKLRELEKKYDEMMEELEKKALEEDEKYFEKMRKKGNLEGKKIISKAKVSYQNEILVTKSRMLDSFNEYLLEKIQEYIESDNYDSWFLENLEEAGGNFSEDDKLRIIMRENDRKYLDGSEMTVEISDEVLGGFYIIANEKVKYDYSIEGKIMEASDYIGCLILKLMTNKAGEGHECK</sequence>
<dbReference type="Gene3D" id="1.20.5.620">
    <property type="entry name" value="F1F0 ATP synthase subunit B, membrane domain"/>
    <property type="match status" value="1"/>
</dbReference>
<proteinExistence type="predicted"/>
<protein>
    <submittedName>
        <fullName evidence="2">H+-ATPase subunit E/Vma4</fullName>
    </submittedName>
</protein>
<evidence type="ECO:0000256" key="1">
    <source>
        <dbReference type="SAM" id="Coils"/>
    </source>
</evidence>
<dbReference type="EMBL" id="FQZL01000016">
    <property type="protein sequence ID" value="SHJ31209.1"/>
    <property type="molecule type" value="Genomic_DNA"/>
</dbReference>
<gene>
    <name evidence="2" type="ORF">SAMN02745751_02247</name>
</gene>